<evidence type="ECO:0000313" key="2">
    <source>
        <dbReference type="Proteomes" id="UP000426246"/>
    </source>
</evidence>
<name>A0A6B8RRZ2_9BACL</name>
<keyword evidence="2" id="KW-1185">Reference proteome</keyword>
<evidence type="ECO:0008006" key="3">
    <source>
        <dbReference type="Google" id="ProtNLM"/>
    </source>
</evidence>
<dbReference type="AlphaFoldDB" id="A0A6B8RRZ2"/>
<gene>
    <name evidence="1" type="ORF">EHS13_27290</name>
</gene>
<reference evidence="2" key="1">
    <citation type="submission" date="2018-11" db="EMBL/GenBank/DDBJ databases">
        <title>Complete genome sequence of Paenibacillus sp. ML311-T8.</title>
        <authorList>
            <person name="Nam Y.-D."/>
            <person name="Kang J."/>
            <person name="Chung W.-H."/>
            <person name="Park Y.S."/>
        </authorList>
    </citation>
    <scope>NUCLEOTIDE SEQUENCE [LARGE SCALE GENOMIC DNA]</scope>
    <source>
        <strain evidence="2">ML311-T8</strain>
    </source>
</reference>
<dbReference type="InterPro" id="IPR023296">
    <property type="entry name" value="Glyco_hydro_beta-prop_sf"/>
</dbReference>
<dbReference type="SUPFAM" id="SSF75005">
    <property type="entry name" value="Arabinanase/levansucrase/invertase"/>
    <property type="match status" value="2"/>
</dbReference>
<evidence type="ECO:0000313" key="1">
    <source>
        <dbReference type="EMBL" id="QGQ98325.1"/>
    </source>
</evidence>
<dbReference type="Gene3D" id="2.115.10.20">
    <property type="entry name" value="Glycosyl hydrolase domain, family 43"/>
    <property type="match status" value="1"/>
</dbReference>
<proteinExistence type="predicted"/>
<dbReference type="OrthoDB" id="9801455at2"/>
<organism evidence="1 2">
    <name type="scientific">Paenibacillus psychroresistens</name>
    <dbReference type="NCBI Taxonomy" id="1778678"/>
    <lineage>
        <taxon>Bacteria</taxon>
        <taxon>Bacillati</taxon>
        <taxon>Bacillota</taxon>
        <taxon>Bacilli</taxon>
        <taxon>Bacillales</taxon>
        <taxon>Paenibacillaceae</taxon>
        <taxon>Paenibacillus</taxon>
    </lineage>
</organism>
<dbReference type="KEGG" id="ppsc:EHS13_27290"/>
<dbReference type="Proteomes" id="UP000426246">
    <property type="component" value="Chromosome"/>
</dbReference>
<sequence length="324" mass="36295">MITILNQHEKPVLFKGVAGTENNQFGFEGGTIVKLDGVYHLFTSEMVGMPMWVKMRLAHWISDDRLHFRRQSTLFESSGNYDGTDPRAAFWSPMPVYDELEGRWSLTYIAYRCAPDAPDRMLINHEGKIWRAVSAVLGEAGIGGPYEDAGILMQPGVDSDPWEGLQGTDSFYPYPVGDSWYAFYGSAHTQKFPIDWWGVGLASAPELAGPWQRCSSINPVLIDDKFVENPMVRQLEDGSYIAWFDGGPEDLGCRGTIGYSLSADGINWSKGNYVWLDSAKMDWQKLMRTPLCFIPEGDGVYTLYYTAMDHSGYGCIGLLDLKLS</sequence>
<dbReference type="EMBL" id="CP034235">
    <property type="protein sequence ID" value="QGQ98325.1"/>
    <property type="molecule type" value="Genomic_DNA"/>
</dbReference>
<dbReference type="RefSeq" id="WP_155703428.1">
    <property type="nucleotide sequence ID" value="NZ_CP034235.1"/>
</dbReference>
<protein>
    <recommendedName>
        <fullName evidence="3">Glycosyl hydrolase family 43</fullName>
    </recommendedName>
</protein>
<accession>A0A6B8RRZ2</accession>